<comment type="caution">
    <text evidence="2">The sequence shown here is derived from an EMBL/GenBank/DDBJ whole genome shotgun (WGS) entry which is preliminary data.</text>
</comment>
<accession>A0ABU6HDK9</accession>
<name>A0ABU6HDK9_9RHOB</name>
<sequence length="196" mass="19719">MQIVLAIAIGAAFGAVLDRIGATNPNWIGGMLTLRRLHLMKTILLAIGTGSILMFGGQMVGLVDVGHMSVKAAYVGVFIGGLMLGAGWAASGYCPGTGVCAAATGRKDALFFILGGLLGAAAYMVTYPAWKASGLLTDLAGGKVTLGTVPGSSYDGLMAMSGDILGIILGVVFVVVAFVLPDSLAGGQQTAEVPAE</sequence>
<keyword evidence="1" id="KW-0812">Transmembrane</keyword>
<gene>
    <name evidence="2" type="ORF">VK792_04545</name>
</gene>
<dbReference type="Proteomes" id="UP001348149">
    <property type="component" value="Unassembled WGS sequence"/>
</dbReference>
<dbReference type="EMBL" id="JAYLLH010000004">
    <property type="protein sequence ID" value="MEC3860542.1"/>
    <property type="molecule type" value="Genomic_DNA"/>
</dbReference>
<keyword evidence="3" id="KW-1185">Reference proteome</keyword>
<proteinExistence type="predicted"/>
<feature type="transmembrane region" description="Helical" evidence="1">
    <location>
        <begin position="110"/>
        <end position="130"/>
    </location>
</feature>
<evidence type="ECO:0000313" key="3">
    <source>
        <dbReference type="Proteomes" id="UP001348149"/>
    </source>
</evidence>
<feature type="transmembrane region" description="Helical" evidence="1">
    <location>
        <begin position="162"/>
        <end position="180"/>
    </location>
</feature>
<organism evidence="2 3">
    <name type="scientific">Mesobacterium hydrothermale</name>
    <dbReference type="NCBI Taxonomy" id="3111907"/>
    <lineage>
        <taxon>Bacteria</taxon>
        <taxon>Pseudomonadati</taxon>
        <taxon>Pseudomonadota</taxon>
        <taxon>Alphaproteobacteria</taxon>
        <taxon>Rhodobacterales</taxon>
        <taxon>Roseobacteraceae</taxon>
        <taxon>Mesobacterium</taxon>
    </lineage>
</organism>
<feature type="transmembrane region" description="Helical" evidence="1">
    <location>
        <begin position="43"/>
        <end position="65"/>
    </location>
</feature>
<dbReference type="RefSeq" id="WP_326296167.1">
    <property type="nucleotide sequence ID" value="NZ_JAYLLH010000004.1"/>
</dbReference>
<feature type="transmembrane region" description="Helical" evidence="1">
    <location>
        <begin position="72"/>
        <end position="90"/>
    </location>
</feature>
<dbReference type="InterPro" id="IPR007272">
    <property type="entry name" value="Sulf_transp_TsuA/YedE"/>
</dbReference>
<protein>
    <submittedName>
        <fullName evidence="2">YeeE/YedE thiosulfate transporter family protein</fullName>
    </submittedName>
</protein>
<keyword evidence="1" id="KW-0472">Membrane</keyword>
<dbReference type="Pfam" id="PF04143">
    <property type="entry name" value="Sulf_transp"/>
    <property type="match status" value="1"/>
</dbReference>
<evidence type="ECO:0000313" key="2">
    <source>
        <dbReference type="EMBL" id="MEC3860542.1"/>
    </source>
</evidence>
<evidence type="ECO:0000256" key="1">
    <source>
        <dbReference type="SAM" id="Phobius"/>
    </source>
</evidence>
<keyword evidence="1" id="KW-1133">Transmembrane helix</keyword>
<reference evidence="2 3" key="1">
    <citation type="submission" date="2024-01" db="EMBL/GenBank/DDBJ databases">
        <title>Mesobacterium rodlantinim sp. nov., isolated from shallow sea hydrothermal systems off Kueishantao Island.</title>
        <authorList>
            <person name="Su Z."/>
            <person name="Tang K."/>
        </authorList>
    </citation>
    <scope>NUCLEOTIDE SEQUENCE [LARGE SCALE GENOMIC DNA]</scope>
    <source>
        <strain evidence="2 3">TK19101</strain>
    </source>
</reference>